<dbReference type="AlphaFoldDB" id="A0A3D3R4E4"/>
<sequence length="962" mass="106282">MAHRLLSEVLSKLRRRKLWIEGGAALGWGLALGLVCLLLGIWMDLLFEFTPALRMATLLLALVAFVALIIVMLFKAALQNQARLIAARLDHVADTQGQICSGLELSLMQGAWSGSANPDLTKALAEIAVSRAADLASQADRSRAVPTDPMKRSFLMFAGVLAVPLLFAILLPKLAATEWNRFVNPTGDHPPYSHIRFQVEPEGARVVFGEGIDIHVTLQGAPAEELELVLEPYNTQVAYQEQSNIEPRDVLPMFAESGNRWRATISDIQNPLTYYVRTRDARSRRFQIEVITVPKIEEVQFQVIAPRYTGLPDYSGPLPQDGLSGLPGTQVKVTLTSNRPLSGGKLKYLSKGEQQEFVLNPLETEGEAVAGTFTIQKPGQIVMSVMDVAGQESKDSVTAPVTVLVDERPFVRLLQPKSLSLATPTARIPVVISAEDDFGLSRLQLFRNLNNSRFLPLDIPFSEPSPVHAHEIVMLPMSEYGLTAGDEIRLFARVEDNDPNTGVQDPAHPERVIGKGSESSVAVIRIISQEEYESMERSRNGMQMLMSKYQQARRRMESLAEKMEILQKKMEQLPADSPLQKEAREELQKLTKEIAQEAETLKKLADSQLPYQLDQELSPRLKKQAEALKSMSEQLQRLTKNKEATNKQTVEELKAMLDSLNMQRERLDSEMMAPLETLSKVMPLMQDQSRFVELYRRQRDLANRLESLKEKSDTDDPVVKARMRDLEAEQNVIQEELTQLLNEIEEHVERLPLEPRYEDLRKSALEFVTAVRGSGATEAMTEASQGLAKFDVKQGHAGALKAADILEKFLSKCEGVGAAGQKACQSGLPGFSPSLGECMGQTISQLLKEAGFRPGRGMGNGTGTGAGGGFSSRRSTMQNVGLYGETPFMDQSAAHEGASSDQASEAAGRAGRQTFTEQEERSSFNTSGAFQASGAGEAAVPLKYRRKVGRYFQRIADEVGEE</sequence>
<feature type="region of interest" description="Disordered" evidence="2">
    <location>
        <begin position="893"/>
        <end position="936"/>
    </location>
</feature>
<organism evidence="4 5">
    <name type="scientific">Gimesia maris</name>
    <dbReference type="NCBI Taxonomy" id="122"/>
    <lineage>
        <taxon>Bacteria</taxon>
        <taxon>Pseudomonadati</taxon>
        <taxon>Planctomycetota</taxon>
        <taxon>Planctomycetia</taxon>
        <taxon>Planctomycetales</taxon>
        <taxon>Planctomycetaceae</taxon>
        <taxon>Gimesia</taxon>
    </lineage>
</organism>
<feature type="coiled-coil region" evidence="1">
    <location>
        <begin position="542"/>
        <end position="750"/>
    </location>
</feature>
<comment type="caution">
    <text evidence="4">The sequence shown here is derived from an EMBL/GenBank/DDBJ whole genome shotgun (WGS) entry which is preliminary data.</text>
</comment>
<protein>
    <submittedName>
        <fullName evidence="4">Uncharacterized protein</fullName>
    </submittedName>
</protein>
<keyword evidence="3" id="KW-1133">Transmembrane helix</keyword>
<evidence type="ECO:0000313" key="4">
    <source>
        <dbReference type="EMBL" id="HCO22460.1"/>
    </source>
</evidence>
<evidence type="ECO:0000256" key="2">
    <source>
        <dbReference type="SAM" id="MobiDB-lite"/>
    </source>
</evidence>
<proteinExistence type="predicted"/>
<accession>A0A3D3R4E4</accession>
<dbReference type="Proteomes" id="UP000263642">
    <property type="component" value="Unassembled WGS sequence"/>
</dbReference>
<reference evidence="4 5" key="1">
    <citation type="journal article" date="2018" name="Nat. Biotechnol.">
        <title>A standardized bacterial taxonomy based on genome phylogeny substantially revises the tree of life.</title>
        <authorList>
            <person name="Parks D.H."/>
            <person name="Chuvochina M."/>
            <person name="Waite D.W."/>
            <person name="Rinke C."/>
            <person name="Skarshewski A."/>
            <person name="Chaumeil P.A."/>
            <person name="Hugenholtz P."/>
        </authorList>
    </citation>
    <scope>NUCLEOTIDE SEQUENCE [LARGE SCALE GENOMIC DNA]</scope>
    <source>
        <strain evidence="4">UBA9375</strain>
    </source>
</reference>
<feature type="transmembrane region" description="Helical" evidence="3">
    <location>
        <begin position="20"/>
        <end position="43"/>
    </location>
</feature>
<keyword evidence="1" id="KW-0175">Coiled coil</keyword>
<name>A0A3D3R4E4_9PLAN</name>
<dbReference type="EMBL" id="DQAY01000033">
    <property type="protein sequence ID" value="HCO22460.1"/>
    <property type="molecule type" value="Genomic_DNA"/>
</dbReference>
<feature type="transmembrane region" description="Helical" evidence="3">
    <location>
        <begin position="153"/>
        <end position="171"/>
    </location>
</feature>
<evidence type="ECO:0000313" key="5">
    <source>
        <dbReference type="Proteomes" id="UP000263642"/>
    </source>
</evidence>
<feature type="transmembrane region" description="Helical" evidence="3">
    <location>
        <begin position="55"/>
        <end position="78"/>
    </location>
</feature>
<keyword evidence="3" id="KW-0812">Transmembrane</keyword>
<evidence type="ECO:0000256" key="1">
    <source>
        <dbReference type="SAM" id="Coils"/>
    </source>
</evidence>
<keyword evidence="3" id="KW-0472">Membrane</keyword>
<evidence type="ECO:0000256" key="3">
    <source>
        <dbReference type="SAM" id="Phobius"/>
    </source>
</evidence>
<gene>
    <name evidence="4" type="ORF">DIT97_05130</name>
</gene>